<comment type="subcellular location">
    <subcellularLocation>
        <location evidence="1">Secreted</location>
    </subcellularLocation>
</comment>
<accession>A0A9F5IR87</accession>
<dbReference type="Pfam" id="PF00021">
    <property type="entry name" value="UPAR_LY6"/>
    <property type="match status" value="1"/>
</dbReference>
<dbReference type="GO" id="GO:0005576">
    <property type="term" value="C:extracellular region"/>
    <property type="evidence" value="ECO:0007669"/>
    <property type="project" value="UniProtKB-SubCell"/>
</dbReference>
<dbReference type="PANTHER" id="PTHR16983">
    <property type="entry name" value="UPAR/LY6 DOMAIN-CONTAINING PROTEIN"/>
    <property type="match status" value="1"/>
</dbReference>
<organism evidence="7 8">
    <name type="scientific">Python bivittatus</name>
    <name type="common">Burmese python</name>
    <name type="synonym">Python molurus bivittatus</name>
    <dbReference type="NCBI Taxonomy" id="176946"/>
    <lineage>
        <taxon>Eukaryota</taxon>
        <taxon>Metazoa</taxon>
        <taxon>Chordata</taxon>
        <taxon>Craniata</taxon>
        <taxon>Vertebrata</taxon>
        <taxon>Euteleostomi</taxon>
        <taxon>Lepidosauria</taxon>
        <taxon>Squamata</taxon>
        <taxon>Bifurcata</taxon>
        <taxon>Unidentata</taxon>
        <taxon>Episquamata</taxon>
        <taxon>Toxicofera</taxon>
        <taxon>Serpentes</taxon>
        <taxon>Henophidia</taxon>
        <taxon>Pythonidae</taxon>
        <taxon>Python</taxon>
    </lineage>
</organism>
<feature type="chain" id="PRO_5039895091" evidence="5">
    <location>
        <begin position="28"/>
        <end position="111"/>
    </location>
</feature>
<feature type="signal peptide" evidence="5">
    <location>
        <begin position="1"/>
        <end position="27"/>
    </location>
</feature>
<dbReference type="CTD" id="56"/>
<dbReference type="GeneID" id="112540544"/>
<dbReference type="Proteomes" id="UP000695026">
    <property type="component" value="Unplaced"/>
</dbReference>
<evidence type="ECO:0000256" key="1">
    <source>
        <dbReference type="ARBA" id="ARBA00004613"/>
    </source>
</evidence>
<dbReference type="InterPro" id="IPR016054">
    <property type="entry name" value="LY6_UPA_recep-like"/>
</dbReference>
<keyword evidence="2" id="KW-0964">Secreted</keyword>
<dbReference type="SUPFAM" id="SSF57302">
    <property type="entry name" value="Snake toxin-like"/>
    <property type="match status" value="1"/>
</dbReference>
<gene>
    <name evidence="8" type="primary">ACRV1</name>
</gene>
<evidence type="ECO:0000256" key="2">
    <source>
        <dbReference type="ARBA" id="ARBA00022525"/>
    </source>
</evidence>
<dbReference type="Gene3D" id="2.10.60.10">
    <property type="entry name" value="CD59"/>
    <property type="match status" value="1"/>
</dbReference>
<dbReference type="InterPro" id="IPR045860">
    <property type="entry name" value="Snake_toxin-like_sf"/>
</dbReference>
<keyword evidence="3 5" id="KW-0732">Signal</keyword>
<dbReference type="PANTHER" id="PTHR16983:SF31">
    <property type="entry name" value="PROSTATE AND TESTIS EXPRESSED PROTEIN Q-RELATED"/>
    <property type="match status" value="1"/>
</dbReference>
<dbReference type="RefSeq" id="XP_025021958.1">
    <property type="nucleotide sequence ID" value="XM_025166190.1"/>
</dbReference>
<dbReference type="GO" id="GO:0005886">
    <property type="term" value="C:plasma membrane"/>
    <property type="evidence" value="ECO:0007669"/>
    <property type="project" value="TreeGrafter"/>
</dbReference>
<dbReference type="InterPro" id="IPR051110">
    <property type="entry name" value="Ly-6/neurotoxin-like_GPI-ap"/>
</dbReference>
<evidence type="ECO:0000313" key="7">
    <source>
        <dbReference type="Proteomes" id="UP000695026"/>
    </source>
</evidence>
<protein>
    <submittedName>
        <fullName evidence="8">Acrosomal protein SP-10</fullName>
    </submittedName>
</protein>
<dbReference type="OMA" id="AEGITCH"/>
<dbReference type="CDD" id="cd00117">
    <property type="entry name" value="TFP"/>
    <property type="match status" value="1"/>
</dbReference>
<evidence type="ECO:0000256" key="5">
    <source>
        <dbReference type="SAM" id="SignalP"/>
    </source>
</evidence>
<reference evidence="8" key="1">
    <citation type="submission" date="2025-08" db="UniProtKB">
        <authorList>
            <consortium name="RefSeq"/>
        </authorList>
    </citation>
    <scope>IDENTIFICATION</scope>
    <source>
        <tissue evidence="8">Liver</tissue>
    </source>
</reference>
<sequence>MKLQRIQIHMNMILIVVALFMLSFIAAEGITCHQCYSVKKDNKCRKPSTCDVSKTQFCFIQRISRGGDIRKISQGCTSYCVDIVQFTNAFIKYTFCCRTDYCNKYNVWQFL</sequence>
<evidence type="ECO:0000256" key="3">
    <source>
        <dbReference type="ARBA" id="ARBA00022729"/>
    </source>
</evidence>
<proteinExistence type="predicted"/>
<keyword evidence="7" id="KW-1185">Reference proteome</keyword>
<dbReference type="KEGG" id="pbi:112540544"/>
<evidence type="ECO:0000256" key="4">
    <source>
        <dbReference type="ARBA" id="ARBA00023157"/>
    </source>
</evidence>
<keyword evidence="4" id="KW-1015">Disulfide bond</keyword>
<feature type="domain" description="UPAR/Ly6" evidence="6">
    <location>
        <begin position="29"/>
        <end position="104"/>
    </location>
</feature>
<dbReference type="AlphaFoldDB" id="A0A9F5IR87"/>
<evidence type="ECO:0000313" key="8">
    <source>
        <dbReference type="RefSeq" id="XP_025021958.1"/>
    </source>
</evidence>
<name>A0A9F5IR87_PYTBI</name>
<evidence type="ECO:0000259" key="6">
    <source>
        <dbReference type="Pfam" id="PF00021"/>
    </source>
</evidence>